<dbReference type="Proteomes" id="UP000799755">
    <property type="component" value="Unassembled WGS sequence"/>
</dbReference>
<comment type="caution">
    <text evidence="1">The sequence shown here is derived from an EMBL/GenBank/DDBJ whole genome shotgun (WGS) entry which is preliminary data.</text>
</comment>
<organism evidence="1 2">
    <name type="scientific">Lindgomyces ingoldianus</name>
    <dbReference type="NCBI Taxonomy" id="673940"/>
    <lineage>
        <taxon>Eukaryota</taxon>
        <taxon>Fungi</taxon>
        <taxon>Dikarya</taxon>
        <taxon>Ascomycota</taxon>
        <taxon>Pezizomycotina</taxon>
        <taxon>Dothideomycetes</taxon>
        <taxon>Pleosporomycetidae</taxon>
        <taxon>Pleosporales</taxon>
        <taxon>Lindgomycetaceae</taxon>
        <taxon>Lindgomyces</taxon>
    </lineage>
</organism>
<evidence type="ECO:0000313" key="2">
    <source>
        <dbReference type="Proteomes" id="UP000799755"/>
    </source>
</evidence>
<proteinExistence type="predicted"/>
<name>A0ACB6QB42_9PLEO</name>
<evidence type="ECO:0000313" key="1">
    <source>
        <dbReference type="EMBL" id="KAF2464249.1"/>
    </source>
</evidence>
<keyword evidence="2" id="KW-1185">Reference proteome</keyword>
<accession>A0ACB6QB42</accession>
<dbReference type="EMBL" id="MU003538">
    <property type="protein sequence ID" value="KAF2464249.1"/>
    <property type="molecule type" value="Genomic_DNA"/>
</dbReference>
<sequence length="178" mass="20250">MCRRRHQQQHLDYGYTTQSTNQHPRNCHRSSKRNYESIQHFSDNYYRPLPPLPISISTSNPHQSHQPRHPRRCRRKGPCASMAALIIAGIGIGATKIQEKREKKKAKKAALVWEEEQSFEEARRGVLKDARTVKEGERRKCEEAGLDARGQREGSEPPPPSYEDAVQGVRNLGAGRSG</sequence>
<gene>
    <name evidence="1" type="ORF">BDR25DRAFT_307268</name>
</gene>
<protein>
    <submittedName>
        <fullName evidence="1">Uncharacterized protein</fullName>
    </submittedName>
</protein>
<reference evidence="1" key="1">
    <citation type="journal article" date="2020" name="Stud. Mycol.">
        <title>101 Dothideomycetes genomes: a test case for predicting lifestyles and emergence of pathogens.</title>
        <authorList>
            <person name="Haridas S."/>
            <person name="Albert R."/>
            <person name="Binder M."/>
            <person name="Bloem J."/>
            <person name="Labutti K."/>
            <person name="Salamov A."/>
            <person name="Andreopoulos B."/>
            <person name="Baker S."/>
            <person name="Barry K."/>
            <person name="Bills G."/>
            <person name="Bluhm B."/>
            <person name="Cannon C."/>
            <person name="Castanera R."/>
            <person name="Culley D."/>
            <person name="Daum C."/>
            <person name="Ezra D."/>
            <person name="Gonzalez J."/>
            <person name="Henrissat B."/>
            <person name="Kuo A."/>
            <person name="Liang C."/>
            <person name="Lipzen A."/>
            <person name="Lutzoni F."/>
            <person name="Magnuson J."/>
            <person name="Mondo S."/>
            <person name="Nolan M."/>
            <person name="Ohm R."/>
            <person name="Pangilinan J."/>
            <person name="Park H.-J."/>
            <person name="Ramirez L."/>
            <person name="Alfaro M."/>
            <person name="Sun H."/>
            <person name="Tritt A."/>
            <person name="Yoshinaga Y."/>
            <person name="Zwiers L.-H."/>
            <person name="Turgeon B."/>
            <person name="Goodwin S."/>
            <person name="Spatafora J."/>
            <person name="Crous P."/>
            <person name="Grigoriev I."/>
        </authorList>
    </citation>
    <scope>NUCLEOTIDE SEQUENCE</scope>
    <source>
        <strain evidence="1">ATCC 200398</strain>
    </source>
</reference>